<comment type="similarity">
    <text evidence="1 6">Belongs to the spermidine/spermine synthase family.</text>
</comment>
<evidence type="ECO:0000256" key="1">
    <source>
        <dbReference type="ARBA" id="ARBA00007867"/>
    </source>
</evidence>
<keyword evidence="4 6" id="KW-0620">Polyamine biosynthesis</keyword>
<evidence type="ECO:0000256" key="2">
    <source>
        <dbReference type="ARBA" id="ARBA00022679"/>
    </source>
</evidence>
<dbReference type="Proteomes" id="UP001595692">
    <property type="component" value="Unassembled WGS sequence"/>
</dbReference>
<dbReference type="InterPro" id="IPR029063">
    <property type="entry name" value="SAM-dependent_MTases_sf"/>
</dbReference>
<feature type="binding site" evidence="6">
    <location>
        <position position="101"/>
    </location>
    <ligand>
        <name>spermidine</name>
        <dbReference type="ChEBI" id="CHEBI:57834"/>
    </ligand>
</feature>
<dbReference type="InterPro" id="IPR030374">
    <property type="entry name" value="PABS"/>
</dbReference>
<dbReference type="PROSITE" id="PS51006">
    <property type="entry name" value="PABS_2"/>
    <property type="match status" value="1"/>
</dbReference>
<comment type="pathway">
    <text evidence="6">Amine and polyamine biosynthesis; spermidine biosynthesis; spermidine from putrescine: step 1/1.</text>
</comment>
<feature type="domain" description="PABS" evidence="8">
    <location>
        <begin position="15"/>
        <end position="250"/>
    </location>
</feature>
<dbReference type="InterPro" id="IPR037163">
    <property type="entry name" value="Spermidine_synt_N_sf"/>
</dbReference>
<evidence type="ECO:0000313" key="10">
    <source>
        <dbReference type="Proteomes" id="UP001595692"/>
    </source>
</evidence>
<dbReference type="Gene3D" id="3.40.50.150">
    <property type="entry name" value="Vaccinia Virus protein VP39"/>
    <property type="match status" value="1"/>
</dbReference>
<dbReference type="RefSeq" id="WP_377153201.1">
    <property type="nucleotide sequence ID" value="NZ_JBHSAF010000014.1"/>
</dbReference>
<dbReference type="Pfam" id="PF01564">
    <property type="entry name" value="Spermine_synth"/>
    <property type="match status" value="1"/>
</dbReference>
<dbReference type="EC" id="2.5.1.16" evidence="6"/>
<dbReference type="HAMAP" id="MF_00198">
    <property type="entry name" value="Spermidine_synth"/>
    <property type="match status" value="1"/>
</dbReference>
<comment type="catalytic activity">
    <reaction evidence="6">
        <text>S-adenosyl 3-(methylsulfanyl)propylamine + putrescine = S-methyl-5'-thioadenosine + spermidine + H(+)</text>
        <dbReference type="Rhea" id="RHEA:12721"/>
        <dbReference type="ChEBI" id="CHEBI:15378"/>
        <dbReference type="ChEBI" id="CHEBI:17509"/>
        <dbReference type="ChEBI" id="CHEBI:57443"/>
        <dbReference type="ChEBI" id="CHEBI:57834"/>
        <dbReference type="ChEBI" id="CHEBI:326268"/>
        <dbReference type="EC" id="2.5.1.16"/>
    </reaction>
</comment>
<comment type="catalytic activity">
    <reaction evidence="5">
        <text>S-adenosyl 3-(methylsulfanyl)propylamine + spermidine = thermospermine + S-methyl-5'-thioadenosine + H(+)</text>
        <dbReference type="Rhea" id="RHEA:30515"/>
        <dbReference type="ChEBI" id="CHEBI:15378"/>
        <dbReference type="ChEBI" id="CHEBI:17509"/>
        <dbReference type="ChEBI" id="CHEBI:57443"/>
        <dbReference type="ChEBI" id="CHEBI:57834"/>
        <dbReference type="ChEBI" id="CHEBI:59903"/>
        <dbReference type="EC" id="2.5.1.79"/>
    </reaction>
</comment>
<organism evidence="9 10">
    <name type="scientific">Pseudaeromonas sharmana</name>
    <dbReference type="NCBI Taxonomy" id="328412"/>
    <lineage>
        <taxon>Bacteria</taxon>
        <taxon>Pseudomonadati</taxon>
        <taxon>Pseudomonadota</taxon>
        <taxon>Gammaproteobacteria</taxon>
        <taxon>Aeromonadales</taxon>
        <taxon>Aeromonadaceae</taxon>
        <taxon>Pseudaeromonas</taxon>
    </lineage>
</organism>
<dbReference type="GO" id="GO:0004766">
    <property type="term" value="F:spermidine synthase activity"/>
    <property type="evidence" value="ECO:0007669"/>
    <property type="project" value="UniProtKB-EC"/>
</dbReference>
<dbReference type="PANTHER" id="PTHR43317:SF1">
    <property type="entry name" value="THERMOSPERMINE SYNTHASE ACAULIS5"/>
    <property type="match status" value="1"/>
</dbReference>
<evidence type="ECO:0000313" key="9">
    <source>
        <dbReference type="EMBL" id="MFC3914386.1"/>
    </source>
</evidence>
<comment type="function">
    <text evidence="6">Catalyzes the irreversible transfer of a propylamine group from the amino donor S-adenosylmethioninamine (decarboxy-AdoMet) to putrescine (1,4-diaminobutane) to yield spermidine.</text>
</comment>
<comment type="caution">
    <text evidence="6">Lacks conserved residue(s) required for the propagation of feature annotation.</text>
</comment>
<comment type="caution">
    <text evidence="9">The sequence shown here is derived from an EMBL/GenBank/DDBJ whole genome shotgun (WGS) entry which is preliminary data.</text>
</comment>
<dbReference type="EMBL" id="JBHSAF010000014">
    <property type="protein sequence ID" value="MFC3914386.1"/>
    <property type="molecule type" value="Genomic_DNA"/>
</dbReference>
<evidence type="ECO:0000256" key="3">
    <source>
        <dbReference type="ARBA" id="ARBA00023066"/>
    </source>
</evidence>
<dbReference type="SUPFAM" id="SSF53335">
    <property type="entry name" value="S-adenosyl-L-methionine-dependent methyltransferases"/>
    <property type="match status" value="1"/>
</dbReference>
<feature type="binding site" evidence="6">
    <location>
        <position position="46"/>
    </location>
    <ligand>
        <name>S-methyl-5'-thioadenosine</name>
        <dbReference type="ChEBI" id="CHEBI:17509"/>
    </ligand>
</feature>
<feature type="active site" description="Proton acceptor" evidence="6 7">
    <location>
        <position position="171"/>
    </location>
</feature>
<evidence type="ECO:0000259" key="8">
    <source>
        <dbReference type="PROSITE" id="PS51006"/>
    </source>
</evidence>
<dbReference type="CDD" id="cd02440">
    <property type="entry name" value="AdoMet_MTases"/>
    <property type="match status" value="1"/>
</dbReference>
<feature type="binding site" evidence="6">
    <location>
        <position position="77"/>
    </location>
    <ligand>
        <name>spermidine</name>
        <dbReference type="ChEBI" id="CHEBI:57834"/>
    </ligand>
</feature>
<evidence type="ECO:0000256" key="6">
    <source>
        <dbReference type="HAMAP-Rule" id="MF_00198"/>
    </source>
</evidence>
<evidence type="ECO:0000256" key="7">
    <source>
        <dbReference type="PROSITE-ProRule" id="PRU00354"/>
    </source>
</evidence>
<keyword evidence="3 6" id="KW-0745">Spermidine biosynthesis</keyword>
<accession>A0ABV8CQ90</accession>
<comment type="subunit">
    <text evidence="6">Homodimer or homotetramer.</text>
</comment>
<dbReference type="InterPro" id="IPR001045">
    <property type="entry name" value="Spermi_synthase"/>
</dbReference>
<feature type="binding site" evidence="6">
    <location>
        <position position="121"/>
    </location>
    <ligand>
        <name>S-methyl-5'-thioadenosine</name>
        <dbReference type="ChEBI" id="CHEBI:17509"/>
    </ligand>
</feature>
<name>A0ABV8CQ90_9GAMM</name>
<protein>
    <recommendedName>
        <fullName evidence="6">Polyamine aminopropyltransferase</fullName>
    </recommendedName>
    <alternativeName>
        <fullName evidence="6">Putrescine aminopropyltransferase</fullName>
        <shortName evidence="6">PAPT</shortName>
    </alternativeName>
    <alternativeName>
        <fullName evidence="6">Spermidine synthase</fullName>
        <shortName evidence="6">SPDS</shortName>
        <shortName evidence="6">SPDSY</shortName>
        <ecNumber evidence="6">2.5.1.16</ecNumber>
    </alternativeName>
</protein>
<reference evidence="10" key="1">
    <citation type="journal article" date="2019" name="Int. J. Syst. Evol. Microbiol.">
        <title>The Global Catalogue of Microorganisms (GCM) 10K type strain sequencing project: providing services to taxonomists for standard genome sequencing and annotation.</title>
        <authorList>
            <consortium name="The Broad Institute Genomics Platform"/>
            <consortium name="The Broad Institute Genome Sequencing Center for Infectious Disease"/>
            <person name="Wu L."/>
            <person name="Ma J."/>
        </authorList>
    </citation>
    <scope>NUCLEOTIDE SEQUENCE [LARGE SCALE GENOMIC DNA]</scope>
    <source>
        <strain evidence="10">CCUG 54939</strain>
    </source>
</reference>
<dbReference type="Gene3D" id="2.30.140.10">
    <property type="entry name" value="Spermidine synthase, tetramerisation domain"/>
    <property type="match status" value="1"/>
</dbReference>
<gene>
    <name evidence="6 9" type="primary">speE</name>
    <name evidence="9" type="ORF">ACFOSS_13050</name>
</gene>
<keyword evidence="2 6" id="KW-0808">Transferase</keyword>
<sequence length="310" mass="33790">MAQHRRHTTSAQPQHTEAVRYETLSRDLALCLQPEACLHSQHTGLQQLEVLQTASFGRLFRLDECVMTTEADEWVYHENLCHPAAIALPHPQRALIIGGGDGGSARQLLKHPTLREIVVCEIDAAVIAMAREYLFTVHQGALDDPHLQIVIADGADYVKTASGCFDLILLDLTDPQGLAAALYSADFFRACARLLGAQGCLCLHLASPMLHPERVTALLVELGQVFAIVRPYQIPVTLYGGSWTLACASQQTDIAALSAEQVELQLAMRGIDNLQYYNGGTHVGALALPNYLQRLCHDALAAGKRAKPLS</sequence>
<feature type="binding site" evidence="6">
    <location>
        <begin position="153"/>
        <end position="154"/>
    </location>
    <ligand>
        <name>S-methyl-5'-thioadenosine</name>
        <dbReference type="ChEBI" id="CHEBI:17509"/>
    </ligand>
</feature>
<dbReference type="PANTHER" id="PTHR43317">
    <property type="entry name" value="THERMOSPERMINE SYNTHASE ACAULIS5"/>
    <property type="match status" value="1"/>
</dbReference>
<keyword evidence="10" id="KW-1185">Reference proteome</keyword>
<dbReference type="InterPro" id="IPR035246">
    <property type="entry name" value="Spermidine_synt_N"/>
</dbReference>
<dbReference type="Pfam" id="PF17284">
    <property type="entry name" value="Spermine_synt_N"/>
    <property type="match status" value="1"/>
</dbReference>
<evidence type="ECO:0000256" key="4">
    <source>
        <dbReference type="ARBA" id="ARBA00023115"/>
    </source>
</evidence>
<evidence type="ECO:0000256" key="5">
    <source>
        <dbReference type="ARBA" id="ARBA00048874"/>
    </source>
</evidence>
<dbReference type="NCBIfam" id="NF002010">
    <property type="entry name" value="PRK00811.1"/>
    <property type="match status" value="1"/>
</dbReference>
<proteinExistence type="inferred from homology"/>